<dbReference type="PANTHER" id="PTHR43245:SF13">
    <property type="entry name" value="UDP-D-APIOSE_UDP-D-XYLOSE SYNTHASE 2"/>
    <property type="match status" value="1"/>
</dbReference>
<dbReference type="Gene3D" id="3.40.50.720">
    <property type="entry name" value="NAD(P)-binding Rossmann-like Domain"/>
    <property type="match status" value="1"/>
</dbReference>
<dbReference type="RefSeq" id="WP_091044397.1">
    <property type="nucleotide sequence ID" value="NZ_FMCV01000006.1"/>
</dbReference>
<dbReference type="SUPFAM" id="SSF51735">
    <property type="entry name" value="NAD(P)-binding Rossmann-fold domains"/>
    <property type="match status" value="1"/>
</dbReference>
<dbReference type="EMBL" id="FMCV01000006">
    <property type="protein sequence ID" value="SCF01352.1"/>
    <property type="molecule type" value="Genomic_DNA"/>
</dbReference>
<dbReference type="AlphaFoldDB" id="A0A1C4WYP3"/>
<dbReference type="InterPro" id="IPR050177">
    <property type="entry name" value="Lipid_A_modif_metabolic_enz"/>
</dbReference>
<proteinExistence type="predicted"/>
<evidence type="ECO:0000313" key="2">
    <source>
        <dbReference type="EMBL" id="SCF01352.1"/>
    </source>
</evidence>
<accession>A0A1C4WYP3</accession>
<dbReference type="Pfam" id="PF01370">
    <property type="entry name" value="Epimerase"/>
    <property type="match status" value="1"/>
</dbReference>
<sequence>MMRVLLFGASGFIGSHSRKELEATAEVVCPSRGECDLVTARPEALRTLLGTLRPDAVVSCAGAVSGAAEDLVRVNTLATAKLVDAIADAAPGARLVRLGSAAEYGPVRFGTSVAEDRPPAPVSAYGVSQAAATRLMEVAAAAGRVDAVALRVFNPVGPGMPRTTLLGRVAALLSRLAPGEDLRTGPLGAYRDFVDVRDVAAAIRRAVTVTAPQARVLNVASGRAVPVRDAVHLLVSVSGRPVRVLEDRPPSPRSADVGWIRADVGRAASVLGWAPEHDLSESIGALWSRTAPTHLADPVPATAGPLNRRSEP</sequence>
<feature type="domain" description="NAD-dependent epimerase/dehydratase" evidence="1">
    <location>
        <begin position="4"/>
        <end position="220"/>
    </location>
</feature>
<dbReference type="InterPro" id="IPR001509">
    <property type="entry name" value="Epimerase_deHydtase"/>
</dbReference>
<reference evidence="3" key="1">
    <citation type="submission" date="2016-06" db="EMBL/GenBank/DDBJ databases">
        <authorList>
            <person name="Varghese N."/>
        </authorList>
    </citation>
    <scope>NUCLEOTIDE SEQUENCE [LARGE SCALE GENOMIC DNA]</scope>
    <source>
        <strain evidence="3">DSM 45555</strain>
    </source>
</reference>
<dbReference type="Gene3D" id="3.90.25.10">
    <property type="entry name" value="UDP-galactose 4-epimerase, domain 1"/>
    <property type="match status" value="1"/>
</dbReference>
<name>A0A1C4WYP3_9ACTN</name>
<dbReference type="PANTHER" id="PTHR43245">
    <property type="entry name" value="BIFUNCTIONAL POLYMYXIN RESISTANCE PROTEIN ARNA"/>
    <property type="match status" value="1"/>
</dbReference>
<evidence type="ECO:0000259" key="1">
    <source>
        <dbReference type="Pfam" id="PF01370"/>
    </source>
</evidence>
<keyword evidence="3" id="KW-1185">Reference proteome</keyword>
<organism evidence="2 3">
    <name type="scientific">Micromonospora marina</name>
    <dbReference type="NCBI Taxonomy" id="307120"/>
    <lineage>
        <taxon>Bacteria</taxon>
        <taxon>Bacillati</taxon>
        <taxon>Actinomycetota</taxon>
        <taxon>Actinomycetes</taxon>
        <taxon>Micromonosporales</taxon>
        <taxon>Micromonosporaceae</taxon>
        <taxon>Micromonospora</taxon>
    </lineage>
</organism>
<dbReference type="Proteomes" id="UP000198551">
    <property type="component" value="Unassembled WGS sequence"/>
</dbReference>
<evidence type="ECO:0000313" key="3">
    <source>
        <dbReference type="Proteomes" id="UP000198551"/>
    </source>
</evidence>
<dbReference type="InterPro" id="IPR036291">
    <property type="entry name" value="NAD(P)-bd_dom_sf"/>
</dbReference>
<gene>
    <name evidence="2" type="ORF">GA0070215_10623</name>
</gene>
<protein>
    <submittedName>
        <fullName evidence="2">Nucleoside-diphosphate-sugar epimerase</fullName>
    </submittedName>
</protein>